<gene>
    <name evidence="4" type="primary">LOC113498460</name>
</gene>
<dbReference type="KEGG" id="tnl:113498460"/>
<accession>A0A7E5W1V0</accession>
<dbReference type="OrthoDB" id="7600531at2759"/>
<feature type="region of interest" description="Disordered" evidence="2">
    <location>
        <begin position="1"/>
        <end position="26"/>
    </location>
</feature>
<dbReference type="Proteomes" id="UP000322000">
    <property type="component" value="Chromosome 1"/>
</dbReference>
<dbReference type="GeneID" id="113498460"/>
<keyword evidence="1" id="KW-0175">Coiled coil</keyword>
<dbReference type="RefSeq" id="XP_026734261.1">
    <property type="nucleotide sequence ID" value="XM_026878460.1"/>
</dbReference>
<reference evidence="4" key="1">
    <citation type="submission" date="2025-08" db="UniProtKB">
        <authorList>
            <consortium name="RefSeq"/>
        </authorList>
    </citation>
    <scope>IDENTIFICATION</scope>
</reference>
<feature type="coiled-coil region" evidence="1">
    <location>
        <begin position="26"/>
        <end position="106"/>
    </location>
</feature>
<organism evidence="3 4">
    <name type="scientific">Trichoplusia ni</name>
    <name type="common">Cabbage looper</name>
    <dbReference type="NCBI Taxonomy" id="7111"/>
    <lineage>
        <taxon>Eukaryota</taxon>
        <taxon>Metazoa</taxon>
        <taxon>Ecdysozoa</taxon>
        <taxon>Arthropoda</taxon>
        <taxon>Hexapoda</taxon>
        <taxon>Insecta</taxon>
        <taxon>Pterygota</taxon>
        <taxon>Neoptera</taxon>
        <taxon>Endopterygota</taxon>
        <taxon>Lepidoptera</taxon>
        <taxon>Glossata</taxon>
        <taxon>Ditrysia</taxon>
        <taxon>Noctuoidea</taxon>
        <taxon>Noctuidae</taxon>
        <taxon>Plusiinae</taxon>
        <taxon>Trichoplusia</taxon>
    </lineage>
</organism>
<evidence type="ECO:0000256" key="1">
    <source>
        <dbReference type="SAM" id="Coils"/>
    </source>
</evidence>
<protein>
    <submittedName>
        <fullName evidence="4">Uncharacterized protein LOC113498460</fullName>
    </submittedName>
</protein>
<name>A0A7E5W1V0_TRINI</name>
<proteinExistence type="predicted"/>
<feature type="compositionally biased region" description="Low complexity" evidence="2">
    <location>
        <begin position="8"/>
        <end position="20"/>
    </location>
</feature>
<evidence type="ECO:0000313" key="4">
    <source>
        <dbReference type="RefSeq" id="XP_026734261.1"/>
    </source>
</evidence>
<evidence type="ECO:0000313" key="3">
    <source>
        <dbReference type="Proteomes" id="UP000322000"/>
    </source>
</evidence>
<sequence>MNFRRILSKSSLRSSSSSGKGRPEEVSKLQSEVELLKQTIDSLKVSVESRDAAIGTLAREKEKIYVELKSAQRTNRNLHQQLVDERDIHSKEKDFLINEIKRLKKRNEYEISAQENKDISEDQIKSSLHEELKAKDEVIYNIGVKYLKIKSSKIYFQKKLEKLQAQNKKTCENIILLLQDNRKTLDSLLDKLLKSSSVSPNSKKYLKLLQINGNLHYENTQLKIYLSSQPDSSKSNVVQQHSEKCCAIDKPITLGTKSEEKINRLSFTSKLKLLNAQEMNCLKSFKYIHKTLSPKVRGTIYRSVSDSCIVRSTLSELVNASNIL</sequence>
<keyword evidence="3" id="KW-1185">Reference proteome</keyword>
<dbReference type="InParanoid" id="A0A7E5W1V0"/>
<evidence type="ECO:0000256" key="2">
    <source>
        <dbReference type="SAM" id="MobiDB-lite"/>
    </source>
</evidence>
<dbReference type="AlphaFoldDB" id="A0A7E5W1V0"/>